<evidence type="ECO:0000256" key="3">
    <source>
        <dbReference type="ARBA" id="ARBA00022927"/>
    </source>
</evidence>
<evidence type="ECO:0000256" key="2">
    <source>
        <dbReference type="ARBA" id="ARBA00022448"/>
    </source>
</evidence>
<dbReference type="PANTHER" id="PTHR13149:SF0">
    <property type="entry name" value="VACUOLAR PROTEIN-SORTING-ASSOCIATED PROTEIN 25"/>
    <property type="match status" value="1"/>
</dbReference>
<name>A0ABP1GDG6_9CHLO</name>
<dbReference type="InterPro" id="IPR014041">
    <property type="entry name" value="ESCRT-II_cplx_Vps25-sub_N"/>
</dbReference>
<dbReference type="InterPro" id="IPR036390">
    <property type="entry name" value="WH_DNA-bd_sf"/>
</dbReference>
<dbReference type="PANTHER" id="PTHR13149">
    <property type="entry name" value="VACUOLAR PROTEIN SORTING-ASSOCIATED PROTEIN VPS25"/>
    <property type="match status" value="1"/>
</dbReference>
<keyword evidence="2" id="KW-0813">Transport</keyword>
<evidence type="ECO:0000313" key="4">
    <source>
        <dbReference type="EMBL" id="CAL5228624.1"/>
    </source>
</evidence>
<organism evidence="4 5">
    <name type="scientific">Coccomyxa viridis</name>
    <dbReference type="NCBI Taxonomy" id="1274662"/>
    <lineage>
        <taxon>Eukaryota</taxon>
        <taxon>Viridiplantae</taxon>
        <taxon>Chlorophyta</taxon>
        <taxon>core chlorophytes</taxon>
        <taxon>Trebouxiophyceae</taxon>
        <taxon>Trebouxiophyceae incertae sedis</taxon>
        <taxon>Coccomyxaceae</taxon>
        <taxon>Coccomyxa</taxon>
    </lineage>
</organism>
<protein>
    <submittedName>
        <fullName evidence="4">G11789 protein</fullName>
    </submittedName>
</protein>
<gene>
    <name evidence="4" type="primary">g11789</name>
    <name evidence="4" type="ORF">VP750_LOCUS10530</name>
</gene>
<dbReference type="Pfam" id="PF05871">
    <property type="entry name" value="ESCRT-II"/>
    <property type="match status" value="1"/>
</dbReference>
<keyword evidence="3" id="KW-0653">Protein transport</keyword>
<reference evidence="4 5" key="1">
    <citation type="submission" date="2024-06" db="EMBL/GenBank/DDBJ databases">
        <authorList>
            <person name="Kraege A."/>
            <person name="Thomma B."/>
        </authorList>
    </citation>
    <scope>NUCLEOTIDE SEQUENCE [LARGE SCALE GENOMIC DNA]</scope>
</reference>
<keyword evidence="5" id="KW-1185">Reference proteome</keyword>
<comment type="similarity">
    <text evidence="1">Belongs to the VPS25 family.</text>
</comment>
<dbReference type="Gene3D" id="1.10.10.10">
    <property type="entry name" value="Winged helix-like DNA-binding domain superfamily/Winged helix DNA-binding domain"/>
    <property type="match status" value="1"/>
</dbReference>
<dbReference type="EMBL" id="CAXHTA020000019">
    <property type="protein sequence ID" value="CAL5228624.1"/>
    <property type="molecule type" value="Genomic_DNA"/>
</dbReference>
<proteinExistence type="inferred from homology"/>
<dbReference type="Gene3D" id="1.10.10.570">
    <property type="entry name" value="Winged helix' DNA-binding domain. Chain C. Domain 1"/>
    <property type="match status" value="1"/>
</dbReference>
<evidence type="ECO:0000256" key="1">
    <source>
        <dbReference type="ARBA" id="ARBA00009674"/>
    </source>
</evidence>
<evidence type="ECO:0000313" key="5">
    <source>
        <dbReference type="Proteomes" id="UP001497392"/>
    </source>
</evidence>
<dbReference type="InterPro" id="IPR036388">
    <property type="entry name" value="WH-like_DNA-bd_sf"/>
</dbReference>
<sequence length="175" mass="20437">MTDFDFPFFFNYPPYFTLQPVKETREKQVELWTELILRYCRQQRAYILSTSTADDNPLFYNRKIERRLNQDARLLFLGELVSRGNARWLDKDRRQCLVLWKKLQEWADTVYSLVRELGMQESVMTVDELSSGDEVAGTELEGAPHELLVEALKLLEAQGKAQLFSGEGDLGVKFF</sequence>
<comment type="caution">
    <text evidence="4">The sequence shown here is derived from an EMBL/GenBank/DDBJ whole genome shotgun (WGS) entry which is preliminary data.</text>
</comment>
<dbReference type="InterPro" id="IPR008570">
    <property type="entry name" value="ESCRT-II_cplx_Vps25-sub"/>
</dbReference>
<dbReference type="Proteomes" id="UP001497392">
    <property type="component" value="Unassembled WGS sequence"/>
</dbReference>
<accession>A0ABP1GDG6</accession>
<dbReference type="SUPFAM" id="SSF46785">
    <property type="entry name" value="Winged helix' DNA-binding domain"/>
    <property type="match status" value="2"/>
</dbReference>